<sequence>MILKEISKENKEKKLRQQLLAIAHSFHWSDHATLKEWESPYSRLWVWVHDQDLVACSGGQIIYEEANIHYFWINPSLRGKGKGKAFLAAILDYIELEAVERVNLEVRVTNKAAIALYEALAFEVIDRRPNYYRDPVEDGLVMQLELCKGRDSNARE</sequence>
<evidence type="ECO:0000256" key="2">
    <source>
        <dbReference type="ARBA" id="ARBA00023315"/>
    </source>
</evidence>
<keyword evidence="5" id="KW-1185">Reference proteome</keyword>
<dbReference type="Gene3D" id="3.40.630.30">
    <property type="match status" value="1"/>
</dbReference>
<dbReference type="RefSeq" id="WP_168427154.1">
    <property type="nucleotide sequence ID" value="NZ_FNCK01000003.1"/>
</dbReference>
<dbReference type="Proteomes" id="UP000199708">
    <property type="component" value="Unassembled WGS sequence"/>
</dbReference>
<dbReference type="Pfam" id="PF00583">
    <property type="entry name" value="Acetyltransf_1"/>
    <property type="match status" value="1"/>
</dbReference>
<dbReference type="PANTHER" id="PTHR43420:SF12">
    <property type="entry name" value="N-ACETYLTRANSFERASE DOMAIN-CONTAINING PROTEIN"/>
    <property type="match status" value="1"/>
</dbReference>
<dbReference type="AlphaFoldDB" id="A0A1G7S090"/>
<dbReference type="InterPro" id="IPR016181">
    <property type="entry name" value="Acyl_CoA_acyltransferase"/>
</dbReference>
<feature type="domain" description="N-acetyltransferase" evidence="3">
    <location>
        <begin position="1"/>
        <end position="147"/>
    </location>
</feature>
<organism evidence="4 5">
    <name type="scientific">Facklamia miroungae</name>
    <dbReference type="NCBI Taxonomy" id="120956"/>
    <lineage>
        <taxon>Bacteria</taxon>
        <taxon>Bacillati</taxon>
        <taxon>Bacillota</taxon>
        <taxon>Bacilli</taxon>
        <taxon>Lactobacillales</taxon>
        <taxon>Aerococcaceae</taxon>
        <taxon>Facklamia</taxon>
    </lineage>
</organism>
<accession>A0A1G7S090</accession>
<dbReference type="PROSITE" id="PS51186">
    <property type="entry name" value="GNAT"/>
    <property type="match status" value="1"/>
</dbReference>
<dbReference type="InterPro" id="IPR050680">
    <property type="entry name" value="YpeA/RimI_acetyltransf"/>
</dbReference>
<proteinExistence type="predicted"/>
<keyword evidence="2" id="KW-0012">Acyltransferase</keyword>
<keyword evidence="1 4" id="KW-0808">Transferase</keyword>
<evidence type="ECO:0000259" key="3">
    <source>
        <dbReference type="PROSITE" id="PS51186"/>
    </source>
</evidence>
<evidence type="ECO:0000256" key="1">
    <source>
        <dbReference type="ARBA" id="ARBA00022679"/>
    </source>
</evidence>
<protein>
    <submittedName>
        <fullName evidence="4">Ribosomal-protein-alanine N-acetyltransferase</fullName>
    </submittedName>
</protein>
<evidence type="ECO:0000313" key="5">
    <source>
        <dbReference type="Proteomes" id="UP000199708"/>
    </source>
</evidence>
<dbReference type="EMBL" id="FNCK01000003">
    <property type="protein sequence ID" value="SDG16428.1"/>
    <property type="molecule type" value="Genomic_DNA"/>
</dbReference>
<dbReference type="PANTHER" id="PTHR43420">
    <property type="entry name" value="ACETYLTRANSFERASE"/>
    <property type="match status" value="1"/>
</dbReference>
<name>A0A1G7S090_9LACT</name>
<dbReference type="SUPFAM" id="SSF55729">
    <property type="entry name" value="Acyl-CoA N-acyltransferases (Nat)"/>
    <property type="match status" value="1"/>
</dbReference>
<dbReference type="STRING" id="120956.SAMN05421791_103245"/>
<dbReference type="GO" id="GO:0016747">
    <property type="term" value="F:acyltransferase activity, transferring groups other than amino-acyl groups"/>
    <property type="evidence" value="ECO:0007669"/>
    <property type="project" value="InterPro"/>
</dbReference>
<gene>
    <name evidence="4" type="ORF">SAMN05421791_103245</name>
</gene>
<reference evidence="4 5" key="1">
    <citation type="submission" date="2016-10" db="EMBL/GenBank/DDBJ databases">
        <authorList>
            <person name="de Groot N.N."/>
        </authorList>
    </citation>
    <scope>NUCLEOTIDE SEQUENCE [LARGE SCALE GENOMIC DNA]</scope>
    <source>
        <strain evidence="4 5">ATCC BAA-466</strain>
    </source>
</reference>
<evidence type="ECO:0000313" key="4">
    <source>
        <dbReference type="EMBL" id="SDG16428.1"/>
    </source>
</evidence>
<dbReference type="CDD" id="cd04301">
    <property type="entry name" value="NAT_SF"/>
    <property type="match status" value="1"/>
</dbReference>
<dbReference type="InterPro" id="IPR000182">
    <property type="entry name" value="GNAT_dom"/>
</dbReference>